<sequence length="73" mass="7853">MSEMFTGAGPADDDARKPGQVPAFLEVEPGSFKPLGECSRSEVSSTIMSLTMQANALVDQAKALDRYLESRTD</sequence>
<dbReference type="RefSeq" id="WP_224860641.1">
    <property type="nucleotide sequence ID" value="NZ_JAYJJT010000002.1"/>
</dbReference>
<proteinExistence type="predicted"/>
<reference evidence="2 3" key="1">
    <citation type="submission" date="2023-12" db="EMBL/GenBank/DDBJ databases">
        <title>Description of new species of Mycobacterium terrae complex isolated from sewage at the Sao Paulo Zoological Park Foundation in Brazil.</title>
        <authorList>
            <person name="Romagnoli C.L."/>
            <person name="Conceicao E.C."/>
            <person name="Machado E."/>
            <person name="Barreto L.B.P.F."/>
            <person name="Sharma A."/>
            <person name="Silva N.M."/>
            <person name="Marques L.E."/>
            <person name="Juliana M.A."/>
            <person name="Lourenco M.C.S."/>
            <person name="Digiampietri L.A."/>
            <person name="Suffys P.N."/>
            <person name="Viana-Niero C."/>
        </authorList>
    </citation>
    <scope>NUCLEOTIDE SEQUENCE [LARGE SCALE GENOMIC DNA]</scope>
    <source>
        <strain evidence="2 3">MYC123</strain>
    </source>
</reference>
<comment type="caution">
    <text evidence="2">The sequence shown here is derived from an EMBL/GenBank/DDBJ whole genome shotgun (WGS) entry which is preliminary data.</text>
</comment>
<protein>
    <submittedName>
        <fullName evidence="2">Uncharacterized protein</fullName>
    </submittedName>
</protein>
<feature type="region of interest" description="Disordered" evidence="1">
    <location>
        <begin position="1"/>
        <end position="21"/>
    </location>
</feature>
<organism evidence="2 3">
    <name type="scientific">[Mycobacterium] zoologicum</name>
    <dbReference type="NCBI Taxonomy" id="2872311"/>
    <lineage>
        <taxon>Bacteria</taxon>
        <taxon>Bacillati</taxon>
        <taxon>Actinomycetota</taxon>
        <taxon>Actinomycetes</taxon>
        <taxon>Mycobacteriales</taxon>
        <taxon>Mycobacteriaceae</taxon>
        <taxon>Mycolicibacter</taxon>
    </lineage>
</organism>
<dbReference type="EMBL" id="JAYJJT010000002">
    <property type="protein sequence ID" value="MEB3048648.1"/>
    <property type="molecule type" value="Genomic_DNA"/>
</dbReference>
<gene>
    <name evidence="2" type="ORF">KV112_02660</name>
</gene>
<name>A0ABU5YF23_9MYCO</name>
<evidence type="ECO:0000256" key="1">
    <source>
        <dbReference type="SAM" id="MobiDB-lite"/>
    </source>
</evidence>
<evidence type="ECO:0000313" key="3">
    <source>
        <dbReference type="Proteomes" id="UP001299046"/>
    </source>
</evidence>
<evidence type="ECO:0000313" key="2">
    <source>
        <dbReference type="EMBL" id="MEB3048648.1"/>
    </source>
</evidence>
<accession>A0ABU5YF23</accession>
<keyword evidence="3" id="KW-1185">Reference proteome</keyword>
<dbReference type="Proteomes" id="UP001299046">
    <property type="component" value="Unassembled WGS sequence"/>
</dbReference>